<sequence length="181" mass="20060">MRRYVLTGTPGAGKTSILRCLAKQGYEVVEEAATAVIGWAQAQGEGEPWTRASFIDEIVEMQKQRQLAASATDSVQVFDRSPVCTHALANYLGRPVSRALTAEIERITAEEIYERQVLFVRNQGFCEPTSARRISFQDSLVFEKIHEESYRAFGFELIYVPAGDLADRVAAVSAVISRPVS</sequence>
<accession>A0A3S9MLF2</accession>
<dbReference type="Gene3D" id="3.40.50.300">
    <property type="entry name" value="P-loop containing nucleotide triphosphate hydrolases"/>
    <property type="match status" value="1"/>
</dbReference>
<reference evidence="2 3" key="1">
    <citation type="journal article" date="2019" name="Int. J. Syst. Evol. Microbiol.">
        <title>Streptomyces cyaneochromogenes sp. nov., a blue pigment-producing actinomycete from manganese-contaminated soil.</title>
        <authorList>
            <person name="Tang X."/>
            <person name="Zhao J."/>
            <person name="Li K."/>
            <person name="Chen Z."/>
            <person name="Sun Y."/>
            <person name="Gao J."/>
        </authorList>
    </citation>
    <scope>NUCLEOTIDE SEQUENCE [LARGE SCALE GENOMIC DNA]</scope>
    <source>
        <strain evidence="2 3">MK-45</strain>
    </source>
</reference>
<feature type="domain" description="NadR/Ttd14 AAA" evidence="1">
    <location>
        <begin position="3"/>
        <end position="168"/>
    </location>
</feature>
<keyword evidence="3" id="KW-1185">Reference proteome</keyword>
<gene>
    <name evidence="2" type="ORF">EJ357_46740</name>
</gene>
<protein>
    <submittedName>
        <fullName evidence="2">ATPase</fullName>
    </submittedName>
</protein>
<dbReference type="SUPFAM" id="SSF52540">
    <property type="entry name" value="P-loop containing nucleoside triphosphate hydrolases"/>
    <property type="match status" value="1"/>
</dbReference>
<dbReference type="OrthoDB" id="5638848at2"/>
<evidence type="ECO:0000313" key="2">
    <source>
        <dbReference type="EMBL" id="AZQ39983.1"/>
    </source>
</evidence>
<evidence type="ECO:0000259" key="1">
    <source>
        <dbReference type="Pfam" id="PF13521"/>
    </source>
</evidence>
<dbReference type="AlphaFoldDB" id="A0A3S9MLF2"/>
<dbReference type="Pfam" id="PF13521">
    <property type="entry name" value="AAA_28"/>
    <property type="match status" value="1"/>
</dbReference>
<proteinExistence type="predicted"/>
<evidence type="ECO:0000313" key="3">
    <source>
        <dbReference type="Proteomes" id="UP000280298"/>
    </source>
</evidence>
<name>A0A3S9MLF2_9ACTN</name>
<dbReference type="RefSeq" id="WP_126398816.1">
    <property type="nucleotide sequence ID" value="NZ_CP034539.1"/>
</dbReference>
<dbReference type="Proteomes" id="UP000280298">
    <property type="component" value="Chromosome"/>
</dbReference>
<dbReference type="InterPro" id="IPR038727">
    <property type="entry name" value="NadR/Ttd14_AAA_dom"/>
</dbReference>
<organism evidence="2 3">
    <name type="scientific">Streptomyces cyaneochromogenes</name>
    <dbReference type="NCBI Taxonomy" id="2496836"/>
    <lineage>
        <taxon>Bacteria</taxon>
        <taxon>Bacillati</taxon>
        <taxon>Actinomycetota</taxon>
        <taxon>Actinomycetes</taxon>
        <taxon>Kitasatosporales</taxon>
        <taxon>Streptomycetaceae</taxon>
        <taxon>Streptomyces</taxon>
    </lineage>
</organism>
<dbReference type="KEGG" id="scya:EJ357_46740"/>
<dbReference type="EMBL" id="CP034539">
    <property type="protein sequence ID" value="AZQ39983.1"/>
    <property type="molecule type" value="Genomic_DNA"/>
</dbReference>
<dbReference type="InterPro" id="IPR027417">
    <property type="entry name" value="P-loop_NTPase"/>
</dbReference>